<dbReference type="Proteomes" id="UP001163823">
    <property type="component" value="Chromosome 8"/>
</dbReference>
<dbReference type="PANTHER" id="PTHR34555:SF7">
    <property type="entry name" value="DUF3741 DOMAIN-CONTAINING PROTEIN"/>
    <property type="match status" value="1"/>
</dbReference>
<dbReference type="AlphaFoldDB" id="A0AAD7LJ49"/>
<gene>
    <name evidence="1" type="ORF">O6P43_018767</name>
</gene>
<name>A0AAD7LJ49_QUISA</name>
<evidence type="ECO:0000313" key="2">
    <source>
        <dbReference type="Proteomes" id="UP001163823"/>
    </source>
</evidence>
<protein>
    <submittedName>
        <fullName evidence="1">Integral membrane protein hemolysin-III-like</fullName>
    </submittedName>
</protein>
<proteinExistence type="predicted"/>
<sequence length="193" mass="22004">MVNSNLRNNGLEQSGTAFHMYHKQSPTTIKKVALRDVQNLNRSFPFSQLEYCYDVGGKNANAVKGSGIKRSMPEMHQSSPSCKSLKSETGASLQVLFASERLSDGYTKFQVPQSVDLNVINDQKRAERLIRLQRLLKQCDESDHREYIQMLLHLSPIELSKHAIELEKRSMQLSVEEGKEIKRMQALYIFGKS</sequence>
<evidence type="ECO:0000313" key="1">
    <source>
        <dbReference type="EMBL" id="KAJ7957970.1"/>
    </source>
</evidence>
<dbReference type="EMBL" id="JARAOO010000008">
    <property type="protein sequence ID" value="KAJ7957970.1"/>
    <property type="molecule type" value="Genomic_DNA"/>
</dbReference>
<reference evidence="1" key="1">
    <citation type="journal article" date="2023" name="Science">
        <title>Elucidation of the pathway for biosynthesis of saponin adjuvants from the soapbark tree.</title>
        <authorList>
            <person name="Reed J."/>
            <person name="Orme A."/>
            <person name="El-Demerdash A."/>
            <person name="Owen C."/>
            <person name="Martin L.B.B."/>
            <person name="Misra R.C."/>
            <person name="Kikuchi S."/>
            <person name="Rejzek M."/>
            <person name="Martin A.C."/>
            <person name="Harkess A."/>
            <person name="Leebens-Mack J."/>
            <person name="Louveau T."/>
            <person name="Stephenson M.J."/>
            <person name="Osbourn A."/>
        </authorList>
    </citation>
    <scope>NUCLEOTIDE SEQUENCE</scope>
    <source>
        <strain evidence="1">S10</strain>
    </source>
</reference>
<comment type="caution">
    <text evidence="1">The sequence shown here is derived from an EMBL/GenBank/DDBJ whole genome shotgun (WGS) entry which is preliminary data.</text>
</comment>
<accession>A0AAD7LJ49</accession>
<organism evidence="1 2">
    <name type="scientific">Quillaja saponaria</name>
    <name type="common">Soap bark tree</name>
    <dbReference type="NCBI Taxonomy" id="32244"/>
    <lineage>
        <taxon>Eukaryota</taxon>
        <taxon>Viridiplantae</taxon>
        <taxon>Streptophyta</taxon>
        <taxon>Embryophyta</taxon>
        <taxon>Tracheophyta</taxon>
        <taxon>Spermatophyta</taxon>
        <taxon>Magnoliopsida</taxon>
        <taxon>eudicotyledons</taxon>
        <taxon>Gunneridae</taxon>
        <taxon>Pentapetalae</taxon>
        <taxon>rosids</taxon>
        <taxon>fabids</taxon>
        <taxon>Fabales</taxon>
        <taxon>Quillajaceae</taxon>
        <taxon>Quillaja</taxon>
    </lineage>
</organism>
<dbReference type="PANTHER" id="PTHR34555">
    <property type="entry name" value="INTEGRAL MEMBRANE HEMOLYSIN-III-LIKE PROTEIN"/>
    <property type="match status" value="1"/>
</dbReference>
<dbReference type="KEGG" id="qsa:O6P43_018767"/>
<keyword evidence="2" id="KW-1185">Reference proteome</keyword>